<evidence type="ECO:0000256" key="2">
    <source>
        <dbReference type="ARBA" id="ARBA00004653"/>
    </source>
</evidence>
<dbReference type="GO" id="GO:0005886">
    <property type="term" value="C:plasma membrane"/>
    <property type="evidence" value="ECO:0007669"/>
    <property type="project" value="UniProtKB-SubCell"/>
</dbReference>
<dbReference type="AlphaFoldDB" id="A0AAD3CXM1"/>
<sequence>MAFGIGAVNPASAVKLAGTIAPIVSSGVYLAPVPTIRNVVQDKSVKSLPLLPYSSMIVNAFMWMTYGILKKDKNVIAPNAFGFFCALNYFYNFQKYSPKVSPTLPGSLSQHKNSTLFMIAVTALTALLLNPTTAANIIGKTGVIFCVLLFSSPLAAMKTVVQTRNASSIPLPFTLTCILNCFLWTVYGYFDVNDFNIYFPNFLGLLSSLAQFALIMFYGTGKSGEKSLPL</sequence>
<feature type="transmembrane region" description="Helical" evidence="13">
    <location>
        <begin position="202"/>
        <end position="220"/>
    </location>
</feature>
<comment type="caution">
    <text evidence="14">The sequence shown here is derived from an EMBL/GenBank/DDBJ whole genome shotgun (WGS) entry which is preliminary data.</text>
</comment>
<evidence type="ECO:0000256" key="9">
    <source>
        <dbReference type="ARBA" id="ARBA00022737"/>
    </source>
</evidence>
<feature type="transmembrane region" description="Helical" evidence="13">
    <location>
        <begin position="50"/>
        <end position="69"/>
    </location>
</feature>
<dbReference type="PANTHER" id="PTHR10791">
    <property type="entry name" value="RAG1-ACTIVATING PROTEIN 1"/>
    <property type="match status" value="1"/>
</dbReference>
<feature type="transmembrane region" description="Helical" evidence="13">
    <location>
        <begin position="114"/>
        <end position="131"/>
    </location>
</feature>
<dbReference type="GO" id="GO:0000139">
    <property type="term" value="C:Golgi membrane"/>
    <property type="evidence" value="ECO:0007669"/>
    <property type="project" value="UniProtKB-SubCell"/>
</dbReference>
<dbReference type="Proteomes" id="UP001054902">
    <property type="component" value="Unassembled WGS sequence"/>
</dbReference>
<dbReference type="Pfam" id="PF03083">
    <property type="entry name" value="MtN3_slv"/>
    <property type="match status" value="2"/>
</dbReference>
<gene>
    <name evidence="14" type="ORF">CTEN210_10275</name>
</gene>
<dbReference type="FunFam" id="1.20.1280.290:FF:000007">
    <property type="entry name" value="Bidirectional sugar transporter SWEET7"/>
    <property type="match status" value="1"/>
</dbReference>
<keyword evidence="15" id="KW-1185">Reference proteome</keyword>
<feature type="transmembrane region" description="Helical" evidence="13">
    <location>
        <begin position="169"/>
        <end position="190"/>
    </location>
</feature>
<reference evidence="14 15" key="1">
    <citation type="journal article" date="2021" name="Sci. Rep.">
        <title>The genome of the diatom Chaetoceros tenuissimus carries an ancient integrated fragment of an extant virus.</title>
        <authorList>
            <person name="Hongo Y."/>
            <person name="Kimura K."/>
            <person name="Takaki Y."/>
            <person name="Yoshida Y."/>
            <person name="Baba S."/>
            <person name="Kobayashi G."/>
            <person name="Nagasaki K."/>
            <person name="Hano T."/>
            <person name="Tomaru Y."/>
        </authorList>
    </citation>
    <scope>NUCLEOTIDE SEQUENCE [LARGE SCALE GENOMIC DNA]</scope>
    <source>
        <strain evidence="14 15">NIES-3715</strain>
    </source>
</reference>
<accession>A0AAD3CXM1</accession>
<evidence type="ECO:0000313" key="14">
    <source>
        <dbReference type="EMBL" id="GFH53799.1"/>
    </source>
</evidence>
<comment type="subcellular location">
    <subcellularLocation>
        <location evidence="1">Cell membrane</location>
        <topology evidence="1">Multi-pass membrane protein</topology>
    </subcellularLocation>
    <subcellularLocation>
        <location evidence="2">Golgi apparatus membrane</location>
        <topology evidence="2">Multi-pass membrane protein</topology>
    </subcellularLocation>
</comment>
<evidence type="ECO:0000256" key="7">
    <source>
        <dbReference type="ARBA" id="ARBA00022597"/>
    </source>
</evidence>
<evidence type="ECO:0000256" key="8">
    <source>
        <dbReference type="ARBA" id="ARBA00022692"/>
    </source>
</evidence>
<organism evidence="14 15">
    <name type="scientific">Chaetoceros tenuissimus</name>
    <dbReference type="NCBI Taxonomy" id="426638"/>
    <lineage>
        <taxon>Eukaryota</taxon>
        <taxon>Sar</taxon>
        <taxon>Stramenopiles</taxon>
        <taxon>Ochrophyta</taxon>
        <taxon>Bacillariophyta</taxon>
        <taxon>Coscinodiscophyceae</taxon>
        <taxon>Chaetocerotophycidae</taxon>
        <taxon>Chaetocerotales</taxon>
        <taxon>Chaetocerotaceae</taxon>
        <taxon>Chaetoceros</taxon>
    </lineage>
</organism>
<feature type="transmembrane region" description="Helical" evidence="13">
    <location>
        <begin position="75"/>
        <end position="93"/>
    </location>
</feature>
<dbReference type="EMBL" id="BLLK01000047">
    <property type="protein sequence ID" value="GFH53799.1"/>
    <property type="molecule type" value="Genomic_DNA"/>
</dbReference>
<protein>
    <recommendedName>
        <fullName evidence="4">Sugar transporter SWEET1</fullName>
    </recommendedName>
</protein>
<keyword evidence="7" id="KW-0762">Sugar transport</keyword>
<keyword evidence="11" id="KW-0333">Golgi apparatus</keyword>
<keyword evidence="5" id="KW-0813">Transport</keyword>
<dbReference type="Gene3D" id="1.20.1280.290">
    <property type="match status" value="2"/>
</dbReference>
<evidence type="ECO:0000256" key="3">
    <source>
        <dbReference type="ARBA" id="ARBA00007809"/>
    </source>
</evidence>
<dbReference type="GO" id="GO:0051119">
    <property type="term" value="F:sugar transmembrane transporter activity"/>
    <property type="evidence" value="ECO:0007669"/>
    <property type="project" value="InterPro"/>
</dbReference>
<proteinExistence type="inferred from homology"/>
<evidence type="ECO:0000256" key="11">
    <source>
        <dbReference type="ARBA" id="ARBA00023034"/>
    </source>
</evidence>
<dbReference type="InterPro" id="IPR047664">
    <property type="entry name" value="SWEET"/>
</dbReference>
<dbReference type="InterPro" id="IPR004316">
    <property type="entry name" value="SWEET_rpt"/>
</dbReference>
<evidence type="ECO:0000256" key="5">
    <source>
        <dbReference type="ARBA" id="ARBA00022448"/>
    </source>
</evidence>
<name>A0AAD3CXM1_9STRA</name>
<evidence type="ECO:0000256" key="1">
    <source>
        <dbReference type="ARBA" id="ARBA00004651"/>
    </source>
</evidence>
<keyword evidence="6" id="KW-1003">Cell membrane</keyword>
<evidence type="ECO:0000256" key="13">
    <source>
        <dbReference type="SAM" id="Phobius"/>
    </source>
</evidence>
<evidence type="ECO:0000256" key="4">
    <source>
        <dbReference type="ARBA" id="ARBA00021741"/>
    </source>
</evidence>
<keyword evidence="12 13" id="KW-0472">Membrane</keyword>
<evidence type="ECO:0000256" key="6">
    <source>
        <dbReference type="ARBA" id="ARBA00022475"/>
    </source>
</evidence>
<dbReference type="FunFam" id="1.20.1280.290:FF:000004">
    <property type="entry name" value="Sugar transporter SWEET"/>
    <property type="match status" value="1"/>
</dbReference>
<comment type="similarity">
    <text evidence="3">Belongs to the SWEET sugar transporter family.</text>
</comment>
<keyword evidence="10 13" id="KW-1133">Transmembrane helix</keyword>
<keyword evidence="9" id="KW-0677">Repeat</keyword>
<evidence type="ECO:0000313" key="15">
    <source>
        <dbReference type="Proteomes" id="UP001054902"/>
    </source>
</evidence>
<dbReference type="PANTHER" id="PTHR10791:SF30">
    <property type="entry name" value="SUGAR TRANSPORTER SWEET1"/>
    <property type="match status" value="1"/>
</dbReference>
<evidence type="ECO:0000256" key="10">
    <source>
        <dbReference type="ARBA" id="ARBA00022989"/>
    </source>
</evidence>
<keyword evidence="8 13" id="KW-0812">Transmembrane</keyword>
<feature type="transmembrane region" description="Helical" evidence="13">
    <location>
        <begin position="137"/>
        <end position="157"/>
    </location>
</feature>
<evidence type="ECO:0000256" key="12">
    <source>
        <dbReference type="ARBA" id="ARBA00023136"/>
    </source>
</evidence>